<comment type="function">
    <text evidence="5">Converts 2-succinylbenzoate (OSB) to 2-succinylbenzoyl-CoA (OSB-CoA).</text>
</comment>
<dbReference type="CDD" id="cd05912">
    <property type="entry name" value="OSB_CoA_lg"/>
    <property type="match status" value="1"/>
</dbReference>
<dbReference type="Gene3D" id="3.40.50.12780">
    <property type="entry name" value="N-terminal domain of ligase-like"/>
    <property type="match status" value="1"/>
</dbReference>
<dbReference type="SUPFAM" id="SSF56801">
    <property type="entry name" value="Acetyl-CoA synthetase-like"/>
    <property type="match status" value="1"/>
</dbReference>
<dbReference type="GO" id="GO:0031956">
    <property type="term" value="F:medium-chain fatty acid-CoA ligase activity"/>
    <property type="evidence" value="ECO:0007669"/>
    <property type="project" value="TreeGrafter"/>
</dbReference>
<evidence type="ECO:0000313" key="9">
    <source>
        <dbReference type="Proteomes" id="UP000254396"/>
    </source>
</evidence>
<dbReference type="InterPro" id="IPR045851">
    <property type="entry name" value="AMP-bd_C_sf"/>
</dbReference>
<evidence type="ECO:0000259" key="6">
    <source>
        <dbReference type="Pfam" id="PF00501"/>
    </source>
</evidence>
<evidence type="ECO:0000259" key="7">
    <source>
        <dbReference type="Pfam" id="PF13193"/>
    </source>
</evidence>
<keyword evidence="3 5" id="KW-0547">Nucleotide-binding</keyword>
<dbReference type="EMBL" id="UGIX01000001">
    <property type="protein sequence ID" value="STP63334.1"/>
    <property type="molecule type" value="Genomic_DNA"/>
</dbReference>
<proteinExistence type="inferred from homology"/>
<name>A0AAX2KML6_ENTFL</name>
<dbReference type="Gene3D" id="3.30.300.30">
    <property type="match status" value="1"/>
</dbReference>
<dbReference type="PANTHER" id="PTHR43201:SF5">
    <property type="entry name" value="MEDIUM-CHAIN ACYL-COA LIGASE ACSF2, MITOCHONDRIAL"/>
    <property type="match status" value="1"/>
</dbReference>
<dbReference type="InterPro" id="IPR025110">
    <property type="entry name" value="AMP-bd_C"/>
</dbReference>
<reference evidence="8 9" key="1">
    <citation type="submission" date="2018-06" db="EMBL/GenBank/DDBJ databases">
        <authorList>
            <consortium name="Pathogen Informatics"/>
            <person name="Doyle S."/>
        </authorList>
    </citation>
    <scope>NUCLEOTIDE SEQUENCE [LARGE SCALE GENOMIC DNA]</scope>
    <source>
        <strain evidence="8 9">NCTC13379</strain>
    </source>
</reference>
<dbReference type="GO" id="GO:0009234">
    <property type="term" value="P:menaquinone biosynthetic process"/>
    <property type="evidence" value="ECO:0007669"/>
    <property type="project" value="UniProtKB-UniRule"/>
</dbReference>
<dbReference type="InterPro" id="IPR010192">
    <property type="entry name" value="MenE"/>
</dbReference>
<dbReference type="GO" id="GO:0008756">
    <property type="term" value="F:o-succinylbenzoate-CoA ligase activity"/>
    <property type="evidence" value="ECO:0007669"/>
    <property type="project" value="UniProtKB-UniRule"/>
</dbReference>
<dbReference type="InterPro" id="IPR000873">
    <property type="entry name" value="AMP-dep_synth/lig_dom"/>
</dbReference>
<evidence type="ECO:0000256" key="5">
    <source>
        <dbReference type="HAMAP-Rule" id="MF_00731"/>
    </source>
</evidence>
<dbReference type="GO" id="GO:0006631">
    <property type="term" value="P:fatty acid metabolic process"/>
    <property type="evidence" value="ECO:0007669"/>
    <property type="project" value="TreeGrafter"/>
</dbReference>
<dbReference type="EC" id="6.2.1.26" evidence="5"/>
<dbReference type="PANTHER" id="PTHR43201">
    <property type="entry name" value="ACYL-COA SYNTHETASE"/>
    <property type="match status" value="1"/>
</dbReference>
<dbReference type="Proteomes" id="UP000254396">
    <property type="component" value="Unassembled WGS sequence"/>
</dbReference>
<dbReference type="AlphaFoldDB" id="A0AAX2KML6"/>
<dbReference type="Pfam" id="PF13193">
    <property type="entry name" value="AMP-binding_C"/>
    <property type="match status" value="1"/>
</dbReference>
<evidence type="ECO:0000256" key="2">
    <source>
        <dbReference type="ARBA" id="ARBA00022598"/>
    </source>
</evidence>
<dbReference type="PROSITE" id="PS00455">
    <property type="entry name" value="AMP_BINDING"/>
    <property type="match status" value="1"/>
</dbReference>
<dbReference type="InterPro" id="IPR042099">
    <property type="entry name" value="ANL_N_sf"/>
</dbReference>
<comment type="caution">
    <text evidence="8">The sequence shown here is derived from an EMBL/GenBank/DDBJ whole genome shotgun (WGS) entry which is preliminary data.</text>
</comment>
<dbReference type="InterPro" id="IPR020845">
    <property type="entry name" value="AMP-binding_CS"/>
</dbReference>
<comment type="pathway">
    <text evidence="5">Quinol/quinone metabolism; menaquinone biosynthesis.</text>
</comment>
<gene>
    <name evidence="5 8" type="primary">menE</name>
    <name evidence="8" type="ORF">NCTC13379_00152</name>
</gene>
<comment type="pathway">
    <text evidence="5">Quinol/quinone metabolism; 1,4-dihydroxy-2-naphthoate biosynthesis; 1,4-dihydroxy-2-naphthoate from chorismate: step 5/7.</text>
</comment>
<dbReference type="Pfam" id="PF00501">
    <property type="entry name" value="AMP-binding"/>
    <property type="match status" value="1"/>
</dbReference>
<keyword evidence="1 5" id="KW-0474">Menaquinone biosynthesis</keyword>
<evidence type="ECO:0000256" key="3">
    <source>
        <dbReference type="ARBA" id="ARBA00022741"/>
    </source>
</evidence>
<accession>A0AAX2KML6</accession>
<comment type="catalytic activity">
    <reaction evidence="5">
        <text>2-succinylbenzoate + ATP + CoA = 2-succinylbenzoyl-CoA + AMP + diphosphate</text>
        <dbReference type="Rhea" id="RHEA:17009"/>
        <dbReference type="ChEBI" id="CHEBI:18325"/>
        <dbReference type="ChEBI" id="CHEBI:30616"/>
        <dbReference type="ChEBI" id="CHEBI:33019"/>
        <dbReference type="ChEBI" id="CHEBI:57287"/>
        <dbReference type="ChEBI" id="CHEBI:57364"/>
        <dbReference type="ChEBI" id="CHEBI:456215"/>
        <dbReference type="EC" id="6.2.1.26"/>
    </reaction>
</comment>
<keyword evidence="4 5" id="KW-0067">ATP-binding</keyword>
<feature type="domain" description="AMP-binding enzyme C-terminal" evidence="7">
    <location>
        <begin position="415"/>
        <end position="488"/>
    </location>
</feature>
<dbReference type="NCBIfam" id="TIGR01923">
    <property type="entry name" value="menE"/>
    <property type="match status" value="1"/>
</dbReference>
<organism evidence="8 9">
    <name type="scientific">Enterococcus faecalis</name>
    <name type="common">Streptococcus faecalis</name>
    <dbReference type="NCBI Taxonomy" id="1351"/>
    <lineage>
        <taxon>Bacteria</taxon>
        <taxon>Bacillati</taxon>
        <taxon>Bacillota</taxon>
        <taxon>Bacilli</taxon>
        <taxon>Lactobacillales</taxon>
        <taxon>Enterococcaceae</taxon>
        <taxon>Enterococcus</taxon>
    </lineage>
</organism>
<sequence>MHLKKNGHQISINSLNSHKPMTWLNKQVQKRPDHPAFYFQDESWTFLEVQQEVSHWVATYQQVLAPEEKRVALFSKNSKELYFSILALWELGKELLFLNTHLTLAELTFQLKDAQVKTIIGAPETQALLEEISFVDVQPMIKKQHSLSHQEFQQPSDLESVASIMYTSGTTGQPKGVLQRFKNHLASARGTQENMGITAEDCWLCAVPLFHISGLSIVVRQLVLGCSIRLYDKFDEQQVTQDLQEGRGTVISVVATMLQQLLSVYPEAGYSASFKGMLLGGGPIAPDKLAQCEEKGIPVIQSYGMTETCSQVVALKFEDAALKIGSAGQPLKDMQIKIVDELGQEQPEKQVGEILLKGPNVVSGYLNQRQPEKWTADGWFKTGDMGYLDAQSYLYLVSRLSELIISGGENIYPTEVEQVLQAITGIKAAAVVGEPDAQWGAVPVAYVISDQEITLAQIQDQCSRKLAKYKRPKRIYFCHSFPQTASGKIAKHRFMTEEREAFLIR</sequence>
<evidence type="ECO:0000256" key="4">
    <source>
        <dbReference type="ARBA" id="ARBA00022840"/>
    </source>
</evidence>
<evidence type="ECO:0000256" key="1">
    <source>
        <dbReference type="ARBA" id="ARBA00022428"/>
    </source>
</evidence>
<dbReference type="NCBIfam" id="NF002966">
    <property type="entry name" value="PRK03640.1"/>
    <property type="match status" value="1"/>
</dbReference>
<dbReference type="HAMAP" id="MF_00731">
    <property type="entry name" value="MenE"/>
    <property type="match status" value="1"/>
</dbReference>
<dbReference type="GO" id="GO:0005524">
    <property type="term" value="F:ATP binding"/>
    <property type="evidence" value="ECO:0007669"/>
    <property type="project" value="UniProtKB-KW"/>
</dbReference>
<comment type="similarity">
    <text evidence="5">Belongs to the ATP-dependent AMP-binding enzyme family. MenE subfamily.</text>
</comment>
<evidence type="ECO:0000313" key="8">
    <source>
        <dbReference type="EMBL" id="STP63334.1"/>
    </source>
</evidence>
<protein>
    <recommendedName>
        <fullName evidence="5">2-succinylbenzoate--CoA ligase</fullName>
        <ecNumber evidence="5">6.2.1.26</ecNumber>
    </recommendedName>
    <alternativeName>
        <fullName evidence="5">o-succinylbenzoyl-CoA synthetase</fullName>
        <shortName evidence="5">OSB-CoA synthetase</shortName>
    </alternativeName>
</protein>
<feature type="domain" description="AMP-dependent synthetase/ligase" evidence="6">
    <location>
        <begin position="25"/>
        <end position="366"/>
    </location>
</feature>
<keyword evidence="2 5" id="KW-0436">Ligase</keyword>